<dbReference type="GO" id="GO:0015036">
    <property type="term" value="F:disulfide oxidoreductase activity"/>
    <property type="evidence" value="ECO:0007669"/>
    <property type="project" value="UniProtKB-ARBA"/>
</dbReference>
<protein>
    <recommendedName>
        <fullName evidence="3">Thioredoxin domain-containing protein</fullName>
    </recommendedName>
</protein>
<dbReference type="STRING" id="1903952.BIT28_15445"/>
<sequence>MDEQSTSSHKTAKIRRRTRYWLKEAVLVIIMFVAFSTLMDYWRSQDMPEGHIPQLVLQTTQGKHIDLVTLSHEKPVMVYFWATWCPACKFVTPTVDWMNDHFEVVTIALSSGDNRRLNAFIESHDYSFRVINDNRSELGREWGIAATPTVVIIKEGKITSATTGFSTPPGLWFRMLLNQ</sequence>
<dbReference type="InterPro" id="IPR050553">
    <property type="entry name" value="Thioredoxin_ResA/DsbE_sf"/>
</dbReference>
<reference evidence="4 5" key="1">
    <citation type="submission" date="2016-09" db="EMBL/GenBank/DDBJ databases">
        <title>Photobacterium proteolyticum sp. nov. a protease producing bacterium isolated from ocean sediments of Laizhou Bay.</title>
        <authorList>
            <person name="Li Y."/>
        </authorList>
    </citation>
    <scope>NUCLEOTIDE SEQUENCE [LARGE SCALE GENOMIC DNA]</scope>
    <source>
        <strain evidence="4 5">13-12</strain>
    </source>
</reference>
<name>A0A1Q9G8Y9_9GAMM</name>
<accession>A0A1Q9G8Y9</accession>
<evidence type="ECO:0000259" key="3">
    <source>
        <dbReference type="PROSITE" id="PS51352"/>
    </source>
</evidence>
<dbReference type="OrthoDB" id="9796554at2"/>
<gene>
    <name evidence="4" type="ORF">BIT28_15445</name>
</gene>
<dbReference type="AlphaFoldDB" id="A0A1Q9G8Y9"/>
<organism evidence="4 5">
    <name type="scientific">Photobacterium proteolyticum</name>
    <dbReference type="NCBI Taxonomy" id="1903952"/>
    <lineage>
        <taxon>Bacteria</taxon>
        <taxon>Pseudomonadati</taxon>
        <taxon>Pseudomonadota</taxon>
        <taxon>Gammaproteobacteria</taxon>
        <taxon>Vibrionales</taxon>
        <taxon>Vibrionaceae</taxon>
        <taxon>Photobacterium</taxon>
    </lineage>
</organism>
<dbReference type="GO" id="GO:0016209">
    <property type="term" value="F:antioxidant activity"/>
    <property type="evidence" value="ECO:0007669"/>
    <property type="project" value="InterPro"/>
</dbReference>
<comment type="caution">
    <text evidence="4">The sequence shown here is derived from an EMBL/GenBank/DDBJ whole genome shotgun (WGS) entry which is preliminary data.</text>
</comment>
<evidence type="ECO:0000256" key="1">
    <source>
        <dbReference type="ARBA" id="ARBA00023284"/>
    </source>
</evidence>
<keyword evidence="2" id="KW-1133">Transmembrane helix</keyword>
<evidence type="ECO:0000256" key="2">
    <source>
        <dbReference type="SAM" id="Phobius"/>
    </source>
</evidence>
<evidence type="ECO:0000313" key="4">
    <source>
        <dbReference type="EMBL" id="OLQ70809.1"/>
    </source>
</evidence>
<dbReference type="Proteomes" id="UP000186905">
    <property type="component" value="Unassembled WGS sequence"/>
</dbReference>
<feature type="domain" description="Thioredoxin" evidence="3">
    <location>
        <begin position="46"/>
        <end position="179"/>
    </location>
</feature>
<dbReference type="PANTHER" id="PTHR42852">
    <property type="entry name" value="THIOL:DISULFIDE INTERCHANGE PROTEIN DSBE"/>
    <property type="match status" value="1"/>
</dbReference>
<dbReference type="PROSITE" id="PS00194">
    <property type="entry name" value="THIOREDOXIN_1"/>
    <property type="match status" value="1"/>
</dbReference>
<keyword evidence="2" id="KW-0812">Transmembrane</keyword>
<dbReference type="CDD" id="cd03011">
    <property type="entry name" value="TlpA_like_ScsD_MtbDsbE"/>
    <property type="match status" value="1"/>
</dbReference>
<dbReference type="PANTHER" id="PTHR42852:SF17">
    <property type="entry name" value="THIOREDOXIN-LIKE PROTEIN HI_1115"/>
    <property type="match status" value="1"/>
</dbReference>
<feature type="transmembrane region" description="Helical" evidence="2">
    <location>
        <begin position="21"/>
        <end position="42"/>
    </location>
</feature>
<dbReference type="InterPro" id="IPR017937">
    <property type="entry name" value="Thioredoxin_CS"/>
</dbReference>
<dbReference type="PROSITE" id="PS51352">
    <property type="entry name" value="THIOREDOXIN_2"/>
    <property type="match status" value="1"/>
</dbReference>
<keyword evidence="2" id="KW-0472">Membrane</keyword>
<proteinExistence type="predicted"/>
<dbReference type="InterPro" id="IPR000866">
    <property type="entry name" value="AhpC/TSA"/>
</dbReference>
<dbReference type="SUPFAM" id="SSF52833">
    <property type="entry name" value="Thioredoxin-like"/>
    <property type="match status" value="1"/>
</dbReference>
<dbReference type="EMBL" id="MJIL01000096">
    <property type="protein sequence ID" value="OLQ70809.1"/>
    <property type="molecule type" value="Genomic_DNA"/>
</dbReference>
<keyword evidence="1" id="KW-0676">Redox-active center</keyword>
<keyword evidence="5" id="KW-1185">Reference proteome</keyword>
<dbReference type="InterPro" id="IPR036249">
    <property type="entry name" value="Thioredoxin-like_sf"/>
</dbReference>
<dbReference type="InterPro" id="IPR013766">
    <property type="entry name" value="Thioredoxin_domain"/>
</dbReference>
<dbReference type="RefSeq" id="WP_075767729.1">
    <property type="nucleotide sequence ID" value="NZ_MJIL01000096.1"/>
</dbReference>
<dbReference type="Gene3D" id="3.40.30.10">
    <property type="entry name" value="Glutaredoxin"/>
    <property type="match status" value="1"/>
</dbReference>
<dbReference type="Pfam" id="PF00578">
    <property type="entry name" value="AhpC-TSA"/>
    <property type="match status" value="1"/>
</dbReference>
<evidence type="ECO:0000313" key="5">
    <source>
        <dbReference type="Proteomes" id="UP000186905"/>
    </source>
</evidence>